<proteinExistence type="predicted"/>
<sequence length="207" mass="22665">MNPIFCIPQAIDSRSKVLVAGNDVHKKGAGATELNSVVESLVKDLKDASSKSETPDAATSGIPGDDQRAHVELGKEIRELASKPLRVLEKFRRDGTAKFRTWEAIRNGAKAVWYADLIEAAERRSPTQSTQTHADILFPSLLSLTQYLSSCSPLALLSKNANTTTINPGTARGIRFHLHTSISHMAAVAYSVSRRNIHQSHPERISR</sequence>
<gene>
    <name evidence="2" type="ORF">B0A50_08300</name>
</gene>
<organism evidence="2 3">
    <name type="scientific">Salinomyces thailandicus</name>
    <dbReference type="NCBI Taxonomy" id="706561"/>
    <lineage>
        <taxon>Eukaryota</taxon>
        <taxon>Fungi</taxon>
        <taxon>Dikarya</taxon>
        <taxon>Ascomycota</taxon>
        <taxon>Pezizomycotina</taxon>
        <taxon>Dothideomycetes</taxon>
        <taxon>Dothideomycetidae</taxon>
        <taxon>Mycosphaerellales</taxon>
        <taxon>Teratosphaeriaceae</taxon>
        <taxon>Salinomyces</taxon>
    </lineage>
</organism>
<comment type="caution">
    <text evidence="2">The sequence shown here is derived from an EMBL/GenBank/DDBJ whole genome shotgun (WGS) entry which is preliminary data.</text>
</comment>
<evidence type="ECO:0000313" key="3">
    <source>
        <dbReference type="Proteomes" id="UP000308549"/>
    </source>
</evidence>
<dbReference type="EMBL" id="NAJL01000070">
    <property type="protein sequence ID" value="TKA22611.1"/>
    <property type="molecule type" value="Genomic_DNA"/>
</dbReference>
<accession>A0A4U0TL21</accession>
<dbReference type="AlphaFoldDB" id="A0A4U0TL21"/>
<protein>
    <submittedName>
        <fullName evidence="2">Uncharacterized protein</fullName>
    </submittedName>
</protein>
<reference evidence="2 3" key="1">
    <citation type="submission" date="2017-03" db="EMBL/GenBank/DDBJ databases">
        <title>Genomes of endolithic fungi from Antarctica.</title>
        <authorList>
            <person name="Coleine C."/>
            <person name="Masonjones S."/>
            <person name="Stajich J.E."/>
        </authorList>
    </citation>
    <scope>NUCLEOTIDE SEQUENCE [LARGE SCALE GENOMIC DNA]</scope>
    <source>
        <strain evidence="2 3">CCFEE 6315</strain>
    </source>
</reference>
<keyword evidence="3" id="KW-1185">Reference proteome</keyword>
<evidence type="ECO:0000313" key="2">
    <source>
        <dbReference type="EMBL" id="TKA22611.1"/>
    </source>
</evidence>
<name>A0A4U0TL21_9PEZI</name>
<evidence type="ECO:0000256" key="1">
    <source>
        <dbReference type="SAM" id="MobiDB-lite"/>
    </source>
</evidence>
<feature type="region of interest" description="Disordered" evidence="1">
    <location>
        <begin position="46"/>
        <end position="66"/>
    </location>
</feature>
<dbReference type="Proteomes" id="UP000308549">
    <property type="component" value="Unassembled WGS sequence"/>
</dbReference>